<feature type="chain" id="PRO_5012590743" evidence="1">
    <location>
        <begin position="19"/>
        <end position="236"/>
    </location>
</feature>
<evidence type="ECO:0000313" key="3">
    <source>
        <dbReference type="Proteomes" id="UP000184420"/>
    </source>
</evidence>
<accession>A0A1M7LKF5</accession>
<protein>
    <submittedName>
        <fullName evidence="2">Uncharacterized protein</fullName>
    </submittedName>
</protein>
<dbReference type="Proteomes" id="UP000184420">
    <property type="component" value="Unassembled WGS sequence"/>
</dbReference>
<sequence>MKSVFTLIVIMAALPALAQQLPDIQQASRWATNKKIDGAIEDWGTSLEAYNTTNKLWYSVANDNDFIYFAFKKTDNLSKIYAPASIQLSIGNKGERKTEVMPLLHFPVTTEGIHKKLPEKWDEIEVRNIPAVKDTLISIYNQYGIKAAWKLDEANKIFTCEIRIPRKLLSLNEHAFDYDICLMGTGRRGQSSMFLMPGIQIKNKDGANVSPAELMRLAETNTVTEFWATYELAQQP</sequence>
<proteinExistence type="predicted"/>
<evidence type="ECO:0000256" key="1">
    <source>
        <dbReference type="SAM" id="SignalP"/>
    </source>
</evidence>
<name>A0A1M7LKF5_9BACT</name>
<dbReference type="STRING" id="1419482.SAMN05444266_1112"/>
<feature type="signal peptide" evidence="1">
    <location>
        <begin position="1"/>
        <end position="18"/>
    </location>
</feature>
<dbReference type="OrthoDB" id="1523672at2"/>
<evidence type="ECO:0000313" key="2">
    <source>
        <dbReference type="EMBL" id="SHM78134.1"/>
    </source>
</evidence>
<keyword evidence="1" id="KW-0732">Signal</keyword>
<gene>
    <name evidence="2" type="ORF">SAMN05444266_1112</name>
</gene>
<dbReference type="AlphaFoldDB" id="A0A1M7LKF5"/>
<reference evidence="2 3" key="1">
    <citation type="submission" date="2016-11" db="EMBL/GenBank/DDBJ databases">
        <authorList>
            <person name="Jaros S."/>
            <person name="Januszkiewicz K."/>
            <person name="Wedrychowicz H."/>
        </authorList>
    </citation>
    <scope>NUCLEOTIDE SEQUENCE [LARGE SCALE GENOMIC DNA]</scope>
    <source>
        <strain evidence="2 3">DSM 27406</strain>
    </source>
</reference>
<dbReference type="RefSeq" id="WP_073086537.1">
    <property type="nucleotide sequence ID" value="NZ_FRBL01000011.1"/>
</dbReference>
<organism evidence="2 3">
    <name type="scientific">Chitinophaga jiangningensis</name>
    <dbReference type="NCBI Taxonomy" id="1419482"/>
    <lineage>
        <taxon>Bacteria</taxon>
        <taxon>Pseudomonadati</taxon>
        <taxon>Bacteroidota</taxon>
        <taxon>Chitinophagia</taxon>
        <taxon>Chitinophagales</taxon>
        <taxon>Chitinophagaceae</taxon>
        <taxon>Chitinophaga</taxon>
    </lineage>
</organism>
<keyword evidence="3" id="KW-1185">Reference proteome</keyword>
<dbReference type="EMBL" id="FRBL01000011">
    <property type="protein sequence ID" value="SHM78134.1"/>
    <property type="molecule type" value="Genomic_DNA"/>
</dbReference>